<dbReference type="Proteomes" id="UP001589610">
    <property type="component" value="Unassembled WGS sequence"/>
</dbReference>
<dbReference type="InterPro" id="IPR003593">
    <property type="entry name" value="AAA+_ATPase"/>
</dbReference>
<dbReference type="Gene3D" id="3.40.50.300">
    <property type="entry name" value="P-loop containing nucleotide triphosphate hydrolases"/>
    <property type="match status" value="1"/>
</dbReference>
<evidence type="ECO:0000313" key="5">
    <source>
        <dbReference type="EMBL" id="MFB9679117.1"/>
    </source>
</evidence>
<dbReference type="SMART" id="SM00421">
    <property type="entry name" value="HTH_LUXR"/>
    <property type="match status" value="1"/>
</dbReference>
<dbReference type="Gene3D" id="1.10.10.10">
    <property type="entry name" value="Winged helix-like DNA-binding domain superfamily/Winged helix DNA-binding domain"/>
    <property type="match status" value="1"/>
</dbReference>
<dbReference type="InterPro" id="IPR000792">
    <property type="entry name" value="Tscrpt_reg_LuxR_C"/>
</dbReference>
<dbReference type="PRINTS" id="PR00038">
    <property type="entry name" value="HTHLUXR"/>
</dbReference>
<evidence type="ECO:0000256" key="2">
    <source>
        <dbReference type="ARBA" id="ARBA00023125"/>
    </source>
</evidence>
<accession>A0ABV5TJ30</accession>
<name>A0ABV5TJ30_9ACTN</name>
<evidence type="ECO:0000256" key="3">
    <source>
        <dbReference type="ARBA" id="ARBA00023163"/>
    </source>
</evidence>
<gene>
    <name evidence="5" type="ORF">ACFFRH_26880</name>
</gene>
<keyword evidence="1" id="KW-0805">Transcription regulation</keyword>
<keyword evidence="3" id="KW-0804">Transcription</keyword>
<comment type="caution">
    <text evidence="5">The sequence shown here is derived from an EMBL/GenBank/DDBJ whole genome shotgun (WGS) entry which is preliminary data.</text>
</comment>
<dbReference type="SUPFAM" id="SSF46894">
    <property type="entry name" value="C-terminal effector domain of the bipartite response regulators"/>
    <property type="match status" value="1"/>
</dbReference>
<dbReference type="PROSITE" id="PS50043">
    <property type="entry name" value="HTH_LUXR_2"/>
    <property type="match status" value="1"/>
</dbReference>
<dbReference type="PANTHER" id="PTHR44688:SF16">
    <property type="entry name" value="DNA-BINDING TRANSCRIPTIONAL ACTIVATOR DEVR_DOSR"/>
    <property type="match status" value="1"/>
</dbReference>
<dbReference type="PANTHER" id="PTHR44688">
    <property type="entry name" value="DNA-BINDING TRANSCRIPTIONAL ACTIVATOR DEVR_DOSR"/>
    <property type="match status" value="1"/>
</dbReference>
<sequence>MSSYEESLSDAASVAASVAVVRTAELDRLQHLTWEPGGEGRLIAVFGEPGAGKTHLLSALVRDRQWTVLPAAVYRCSRSDREGTMNTVRKMLRRARLSSEHHREPSGVTGLFRHRRQPDRELVVIEDAHLADERTIHELAGIAGGAHPPLVDVVVSLRPRQTPEALTEAVSLGAAFGRTARIELAPLGDEQMLAMTPVPPPYDLRRRSRGNPFSLRALQALEHSARSGSDTAVAPFEFAVLTEVRGLTLNERYVLNAAAILRSRFDVELLAEVAELDALVVSAAVRGLVRRDLVRVEPVGALFSVRDEVFGTLLRRTIDPCWAARAHQRALRLLSARGQVGTQLGFHLVSSLSRVRASELARIVDASYEIMETDVAECVSWLTPVITEAPVSSEIGMRARLALSTAFGRIGRMTESRDLLFLVHESGGSVDPLALAGQVASVSMVEAVLSQDVQTLGLLNEYLARPDLRSSPVWPRLVFARGFRTTMLGRIPARAETEQALQAALAGRDDLTAAGLLGLRALDATFSGEVERALADATAAGEMLDRAPEHLVARHLEGLFVVVLAHLYLGRYVDAQRQVRRGVDVARRRQRIFLLPALLVLLSESERHLGQLEQAREAANAAIIESGPDNSLRHTQAVALKSAAEVWMQPVGSGRARSLAQQALARQSPSQANVNGSASIAALTLARCAWLDGDPAHCVALLLNEGRGADLRTVPVAYRNTVWEMLCAAGMDAGMPLDGWVRRSQEHARAVPMPHNLAYADLTRGHLCRVRGSLDEAAQCYHDAADRFASAGMGIEQCYALGQAARVLGELGHADRSSRTARLAAEMAHRSGAVTMLDWLGRQVSVPVPAELEPETGPVEMFGRLTDREREVAVLICTGMKRREIADRLTISMRTVDVHLTRIYRKTGVSSRMELALATRRKAAGHDYAARF</sequence>
<evidence type="ECO:0000313" key="6">
    <source>
        <dbReference type="Proteomes" id="UP001589610"/>
    </source>
</evidence>
<dbReference type="RefSeq" id="WP_344749006.1">
    <property type="nucleotide sequence ID" value="NZ_BAAAWW010000178.1"/>
</dbReference>
<dbReference type="SMART" id="SM00382">
    <property type="entry name" value="AAA"/>
    <property type="match status" value="1"/>
</dbReference>
<keyword evidence="2" id="KW-0238">DNA-binding</keyword>
<feature type="domain" description="HTH luxR-type" evidence="4">
    <location>
        <begin position="858"/>
        <end position="923"/>
    </location>
</feature>
<evidence type="ECO:0000259" key="4">
    <source>
        <dbReference type="PROSITE" id="PS50043"/>
    </source>
</evidence>
<dbReference type="CDD" id="cd06170">
    <property type="entry name" value="LuxR_C_like"/>
    <property type="match status" value="1"/>
</dbReference>
<dbReference type="EMBL" id="JBHMBS010000014">
    <property type="protein sequence ID" value="MFB9679117.1"/>
    <property type="molecule type" value="Genomic_DNA"/>
</dbReference>
<dbReference type="SUPFAM" id="SSF52540">
    <property type="entry name" value="P-loop containing nucleoside triphosphate hydrolases"/>
    <property type="match status" value="1"/>
</dbReference>
<protein>
    <submittedName>
        <fullName evidence="5">LuxR C-terminal-related transcriptional regulator</fullName>
    </submittedName>
</protein>
<dbReference type="InterPro" id="IPR027417">
    <property type="entry name" value="P-loop_NTPase"/>
</dbReference>
<keyword evidence="6" id="KW-1185">Reference proteome</keyword>
<organism evidence="5 6">
    <name type="scientific">Streptosporangium vulgare</name>
    <dbReference type="NCBI Taxonomy" id="46190"/>
    <lineage>
        <taxon>Bacteria</taxon>
        <taxon>Bacillati</taxon>
        <taxon>Actinomycetota</taxon>
        <taxon>Actinomycetes</taxon>
        <taxon>Streptosporangiales</taxon>
        <taxon>Streptosporangiaceae</taxon>
        <taxon>Streptosporangium</taxon>
    </lineage>
</organism>
<dbReference type="InterPro" id="IPR016032">
    <property type="entry name" value="Sig_transdc_resp-reg_C-effctor"/>
</dbReference>
<proteinExistence type="predicted"/>
<reference evidence="5 6" key="1">
    <citation type="submission" date="2024-09" db="EMBL/GenBank/DDBJ databases">
        <authorList>
            <person name="Sun Q."/>
            <person name="Mori K."/>
        </authorList>
    </citation>
    <scope>NUCLEOTIDE SEQUENCE [LARGE SCALE GENOMIC DNA]</scope>
    <source>
        <strain evidence="5 6">JCM 3028</strain>
    </source>
</reference>
<evidence type="ECO:0000256" key="1">
    <source>
        <dbReference type="ARBA" id="ARBA00023015"/>
    </source>
</evidence>
<dbReference type="InterPro" id="IPR036388">
    <property type="entry name" value="WH-like_DNA-bd_sf"/>
</dbReference>
<dbReference type="Pfam" id="PF00196">
    <property type="entry name" value="GerE"/>
    <property type="match status" value="1"/>
</dbReference>